<dbReference type="PATRIC" id="fig|1134406.4.peg.3971"/>
<dbReference type="InterPro" id="IPR014721">
    <property type="entry name" value="Ribsml_uS5_D2-typ_fold_subgr"/>
</dbReference>
<comment type="similarity">
    <text evidence="1 5 6">Belongs to the universal ribosomal protein uS9 family.</text>
</comment>
<evidence type="ECO:0000256" key="1">
    <source>
        <dbReference type="ARBA" id="ARBA00005251"/>
    </source>
</evidence>
<dbReference type="Gene3D" id="3.30.230.10">
    <property type="match status" value="1"/>
</dbReference>
<dbReference type="GO" id="GO:0003735">
    <property type="term" value="F:structural constituent of ribosome"/>
    <property type="evidence" value="ECO:0007669"/>
    <property type="project" value="InterPro"/>
</dbReference>
<feature type="compositionally biased region" description="Basic residues" evidence="7">
    <location>
        <begin position="112"/>
        <end position="131"/>
    </location>
</feature>
<evidence type="ECO:0000313" key="8">
    <source>
        <dbReference type="EMBL" id="KPL76139.1"/>
    </source>
</evidence>
<keyword evidence="9" id="KW-1185">Reference proteome</keyword>
<evidence type="ECO:0000256" key="7">
    <source>
        <dbReference type="SAM" id="MobiDB-lite"/>
    </source>
</evidence>
<dbReference type="GO" id="GO:0015935">
    <property type="term" value="C:small ribosomal subunit"/>
    <property type="evidence" value="ECO:0007669"/>
    <property type="project" value="TreeGrafter"/>
</dbReference>
<reference evidence="8 9" key="1">
    <citation type="submission" date="2015-07" db="EMBL/GenBank/DDBJ databases">
        <title>Genome sequence of Ornatilinea apprima DSM 23815.</title>
        <authorList>
            <person name="Hemp J."/>
            <person name="Ward L.M."/>
            <person name="Pace L.A."/>
            <person name="Fischer W.W."/>
        </authorList>
    </citation>
    <scope>NUCLEOTIDE SEQUENCE [LARGE SCALE GENOMIC DNA]</scope>
    <source>
        <strain evidence="8 9">P3M-1</strain>
    </source>
</reference>
<dbReference type="SUPFAM" id="SSF54211">
    <property type="entry name" value="Ribosomal protein S5 domain 2-like"/>
    <property type="match status" value="1"/>
</dbReference>
<dbReference type="Proteomes" id="UP000050417">
    <property type="component" value="Unassembled WGS sequence"/>
</dbReference>
<evidence type="ECO:0000256" key="3">
    <source>
        <dbReference type="ARBA" id="ARBA00023274"/>
    </source>
</evidence>
<dbReference type="GO" id="GO:0006412">
    <property type="term" value="P:translation"/>
    <property type="evidence" value="ECO:0007669"/>
    <property type="project" value="UniProtKB-UniRule"/>
</dbReference>
<evidence type="ECO:0000256" key="5">
    <source>
        <dbReference type="HAMAP-Rule" id="MF_00532"/>
    </source>
</evidence>
<dbReference type="FunFam" id="3.30.230.10:FF:000001">
    <property type="entry name" value="30S ribosomal protein S9"/>
    <property type="match status" value="1"/>
</dbReference>
<evidence type="ECO:0000313" key="9">
    <source>
        <dbReference type="Proteomes" id="UP000050417"/>
    </source>
</evidence>
<protein>
    <recommendedName>
        <fullName evidence="4 5">Small ribosomal subunit protein uS9</fullName>
    </recommendedName>
</protein>
<dbReference type="InterPro" id="IPR000754">
    <property type="entry name" value="Ribosomal_uS9"/>
</dbReference>
<accession>A0A0P6XJW3</accession>
<dbReference type="HAMAP" id="MF_00532_B">
    <property type="entry name" value="Ribosomal_uS9_B"/>
    <property type="match status" value="1"/>
</dbReference>
<dbReference type="STRING" id="1134406.ADN00_12450"/>
<keyword evidence="2 5" id="KW-0689">Ribosomal protein</keyword>
<dbReference type="NCBIfam" id="NF001099">
    <property type="entry name" value="PRK00132.1"/>
    <property type="match status" value="1"/>
</dbReference>
<dbReference type="GO" id="GO:0005737">
    <property type="term" value="C:cytoplasm"/>
    <property type="evidence" value="ECO:0007669"/>
    <property type="project" value="UniProtKB-ARBA"/>
</dbReference>
<dbReference type="AlphaFoldDB" id="A0A0P6XJW3"/>
<dbReference type="RefSeq" id="WP_075063340.1">
    <property type="nucleotide sequence ID" value="NZ_LGCL01000026.1"/>
</dbReference>
<dbReference type="InterPro" id="IPR023035">
    <property type="entry name" value="Ribosomal_uS9_bac/plastid"/>
</dbReference>
<keyword evidence="3 5" id="KW-0687">Ribonucleoprotein</keyword>
<dbReference type="EMBL" id="LGCL01000026">
    <property type="protein sequence ID" value="KPL76139.1"/>
    <property type="molecule type" value="Genomic_DNA"/>
</dbReference>
<evidence type="ECO:0000256" key="2">
    <source>
        <dbReference type="ARBA" id="ARBA00022980"/>
    </source>
</evidence>
<dbReference type="OrthoDB" id="9803965at2"/>
<dbReference type="InterPro" id="IPR020568">
    <property type="entry name" value="Ribosomal_Su5_D2-typ_SF"/>
</dbReference>
<organism evidence="8 9">
    <name type="scientific">Ornatilinea apprima</name>
    <dbReference type="NCBI Taxonomy" id="1134406"/>
    <lineage>
        <taxon>Bacteria</taxon>
        <taxon>Bacillati</taxon>
        <taxon>Chloroflexota</taxon>
        <taxon>Anaerolineae</taxon>
        <taxon>Anaerolineales</taxon>
        <taxon>Anaerolineaceae</taxon>
        <taxon>Ornatilinea</taxon>
    </lineage>
</organism>
<feature type="region of interest" description="Disordered" evidence="7">
    <location>
        <begin position="106"/>
        <end position="131"/>
    </location>
</feature>
<dbReference type="InterPro" id="IPR020574">
    <property type="entry name" value="Ribosomal_uS9_CS"/>
</dbReference>
<dbReference type="PANTHER" id="PTHR21569:SF1">
    <property type="entry name" value="SMALL RIBOSOMAL SUBUNIT PROTEIN US9M"/>
    <property type="match status" value="1"/>
</dbReference>
<name>A0A0P6XJW3_9CHLR</name>
<dbReference type="PROSITE" id="PS00360">
    <property type="entry name" value="RIBOSOMAL_S9"/>
    <property type="match status" value="1"/>
</dbReference>
<sequence length="131" mass="14502">MSVQYFEGVGRRKESTARVRVMSGSGSIVVNEKPIEDFFTRLGDKEMIESVLNVLGDESRKFDVTVKVMGGGVTGQTGAVVLGLARALVKYDNTLTPLLRKGGFLTRDPRVKERKKPGLKRARKAPTYTKR</sequence>
<evidence type="ECO:0000256" key="6">
    <source>
        <dbReference type="RuleBase" id="RU003815"/>
    </source>
</evidence>
<comment type="caution">
    <text evidence="8">The sequence shown here is derived from an EMBL/GenBank/DDBJ whole genome shotgun (WGS) entry which is preliminary data.</text>
</comment>
<proteinExistence type="inferred from homology"/>
<dbReference type="Pfam" id="PF00380">
    <property type="entry name" value="Ribosomal_S9"/>
    <property type="match status" value="1"/>
</dbReference>
<evidence type="ECO:0000256" key="4">
    <source>
        <dbReference type="ARBA" id="ARBA00035259"/>
    </source>
</evidence>
<dbReference type="PANTHER" id="PTHR21569">
    <property type="entry name" value="RIBOSOMAL PROTEIN S9"/>
    <property type="match status" value="1"/>
</dbReference>
<dbReference type="GO" id="GO:0003723">
    <property type="term" value="F:RNA binding"/>
    <property type="evidence" value="ECO:0007669"/>
    <property type="project" value="TreeGrafter"/>
</dbReference>
<gene>
    <name evidence="5" type="primary">rpsI</name>
    <name evidence="8" type="ORF">ADN00_12450</name>
</gene>